<accession>A0A445N204</accession>
<keyword evidence="3" id="KW-0067">ATP-binding</keyword>
<protein>
    <submittedName>
        <fullName evidence="11">Acetoacetate metabolism regulatory protein AtoC</fullName>
    </submittedName>
</protein>
<organism evidence="11">
    <name type="scientific">uncultured Desulfobacterium sp</name>
    <dbReference type="NCBI Taxonomy" id="201089"/>
    <lineage>
        <taxon>Bacteria</taxon>
        <taxon>Pseudomonadati</taxon>
        <taxon>Thermodesulfobacteriota</taxon>
        <taxon>Desulfobacteria</taxon>
        <taxon>Desulfobacterales</taxon>
        <taxon>Desulfobacteriaceae</taxon>
        <taxon>Desulfobacterium</taxon>
        <taxon>environmental samples</taxon>
    </lineage>
</organism>
<keyword evidence="2" id="KW-0547">Nucleotide-binding</keyword>
<evidence type="ECO:0000256" key="2">
    <source>
        <dbReference type="ARBA" id="ARBA00022741"/>
    </source>
</evidence>
<dbReference type="SUPFAM" id="SSF52172">
    <property type="entry name" value="CheY-like"/>
    <property type="match status" value="1"/>
</dbReference>
<dbReference type="Gene3D" id="3.40.50.300">
    <property type="entry name" value="P-loop containing nucleotide triphosphate hydrolases"/>
    <property type="match status" value="1"/>
</dbReference>
<dbReference type="SUPFAM" id="SSF46689">
    <property type="entry name" value="Homeodomain-like"/>
    <property type="match status" value="1"/>
</dbReference>
<evidence type="ECO:0000256" key="6">
    <source>
        <dbReference type="ARBA" id="ARBA00023125"/>
    </source>
</evidence>
<dbReference type="PANTHER" id="PTHR32071">
    <property type="entry name" value="TRANSCRIPTIONAL REGULATORY PROTEIN"/>
    <property type="match status" value="1"/>
</dbReference>
<dbReference type="EMBL" id="OJIN01000217">
    <property type="protein sequence ID" value="SPD75739.1"/>
    <property type="molecule type" value="Genomic_DNA"/>
</dbReference>
<feature type="modified residue" description="4-aspartylphosphate" evidence="8">
    <location>
        <position position="52"/>
    </location>
</feature>
<dbReference type="Pfam" id="PF02954">
    <property type="entry name" value="HTH_8"/>
    <property type="match status" value="1"/>
</dbReference>
<dbReference type="InterPro" id="IPR058031">
    <property type="entry name" value="AAA_lid_NorR"/>
</dbReference>
<dbReference type="InterPro" id="IPR027417">
    <property type="entry name" value="P-loop_NTPase"/>
</dbReference>
<evidence type="ECO:0000256" key="4">
    <source>
        <dbReference type="ARBA" id="ARBA00023012"/>
    </source>
</evidence>
<proteinExistence type="predicted"/>
<dbReference type="PROSITE" id="PS00688">
    <property type="entry name" value="SIGMA54_INTERACT_3"/>
    <property type="match status" value="1"/>
</dbReference>
<dbReference type="SUPFAM" id="SSF52540">
    <property type="entry name" value="P-loop containing nucleoside triphosphate hydrolases"/>
    <property type="match status" value="1"/>
</dbReference>
<evidence type="ECO:0000256" key="5">
    <source>
        <dbReference type="ARBA" id="ARBA00023015"/>
    </source>
</evidence>
<keyword evidence="4" id="KW-0902">Two-component regulatory system</keyword>
<dbReference type="AlphaFoldDB" id="A0A445N204"/>
<dbReference type="InterPro" id="IPR025944">
    <property type="entry name" value="Sigma_54_int_dom_CS"/>
</dbReference>
<gene>
    <name evidence="11" type="primary">atoC</name>
    <name evidence="11" type="ORF">PITCH_A720079</name>
</gene>
<dbReference type="Pfam" id="PF00072">
    <property type="entry name" value="Response_reg"/>
    <property type="match status" value="1"/>
</dbReference>
<dbReference type="SMART" id="SM00382">
    <property type="entry name" value="AAA"/>
    <property type="match status" value="1"/>
</dbReference>
<feature type="domain" description="Sigma-54 factor interaction" evidence="9">
    <location>
        <begin position="142"/>
        <end position="369"/>
    </location>
</feature>
<evidence type="ECO:0000259" key="10">
    <source>
        <dbReference type="PROSITE" id="PS50110"/>
    </source>
</evidence>
<evidence type="ECO:0000256" key="7">
    <source>
        <dbReference type="ARBA" id="ARBA00023163"/>
    </source>
</evidence>
<dbReference type="PRINTS" id="PR01590">
    <property type="entry name" value="HTHFIS"/>
</dbReference>
<name>A0A445N204_9BACT</name>
<dbReference type="InterPro" id="IPR025943">
    <property type="entry name" value="Sigma_54_int_dom_ATP-bd_2"/>
</dbReference>
<dbReference type="PROSITE" id="PS00676">
    <property type="entry name" value="SIGMA54_INTERACT_2"/>
    <property type="match status" value="1"/>
</dbReference>
<dbReference type="InterPro" id="IPR002197">
    <property type="entry name" value="HTH_Fis"/>
</dbReference>
<dbReference type="FunFam" id="3.40.50.300:FF:000006">
    <property type="entry name" value="DNA-binding transcriptional regulator NtrC"/>
    <property type="match status" value="1"/>
</dbReference>
<evidence type="ECO:0000256" key="8">
    <source>
        <dbReference type="PROSITE-ProRule" id="PRU00169"/>
    </source>
</evidence>
<dbReference type="GO" id="GO:0006355">
    <property type="term" value="P:regulation of DNA-templated transcription"/>
    <property type="evidence" value="ECO:0007669"/>
    <property type="project" value="InterPro"/>
</dbReference>
<dbReference type="PROSITE" id="PS50045">
    <property type="entry name" value="SIGMA54_INTERACT_4"/>
    <property type="match status" value="1"/>
</dbReference>
<dbReference type="FunFam" id="3.40.50.2300:FF:000018">
    <property type="entry name" value="DNA-binding transcriptional regulator NtrC"/>
    <property type="match status" value="1"/>
</dbReference>
<dbReference type="Pfam" id="PF00158">
    <property type="entry name" value="Sigma54_activat"/>
    <property type="match status" value="1"/>
</dbReference>
<evidence type="ECO:0000313" key="11">
    <source>
        <dbReference type="EMBL" id="SPD75739.1"/>
    </source>
</evidence>
<dbReference type="PROSITE" id="PS50110">
    <property type="entry name" value="RESPONSE_REGULATORY"/>
    <property type="match status" value="1"/>
</dbReference>
<dbReference type="InterPro" id="IPR009057">
    <property type="entry name" value="Homeodomain-like_sf"/>
</dbReference>
<evidence type="ECO:0000259" key="9">
    <source>
        <dbReference type="PROSITE" id="PS50045"/>
    </source>
</evidence>
<dbReference type="Gene3D" id="3.40.50.2300">
    <property type="match status" value="1"/>
</dbReference>
<dbReference type="GO" id="GO:0005524">
    <property type="term" value="F:ATP binding"/>
    <property type="evidence" value="ECO:0007669"/>
    <property type="project" value="UniProtKB-KW"/>
</dbReference>
<evidence type="ECO:0000256" key="1">
    <source>
        <dbReference type="ARBA" id="ARBA00022553"/>
    </source>
</evidence>
<dbReference type="SMART" id="SM00448">
    <property type="entry name" value="REC"/>
    <property type="match status" value="1"/>
</dbReference>
<keyword evidence="6" id="KW-0238">DNA-binding</keyword>
<dbReference type="InterPro" id="IPR003593">
    <property type="entry name" value="AAA+_ATPase"/>
</dbReference>
<evidence type="ECO:0000256" key="3">
    <source>
        <dbReference type="ARBA" id="ARBA00022840"/>
    </source>
</evidence>
<keyword evidence="5" id="KW-0805">Transcription regulation</keyword>
<dbReference type="InterPro" id="IPR002078">
    <property type="entry name" value="Sigma_54_int"/>
</dbReference>
<dbReference type="InterPro" id="IPR001789">
    <property type="entry name" value="Sig_transdc_resp-reg_receiver"/>
</dbReference>
<dbReference type="Pfam" id="PF25601">
    <property type="entry name" value="AAA_lid_14"/>
    <property type="match status" value="1"/>
</dbReference>
<dbReference type="GO" id="GO:0000160">
    <property type="term" value="P:phosphorelay signal transduction system"/>
    <property type="evidence" value="ECO:0007669"/>
    <property type="project" value="UniProtKB-KW"/>
</dbReference>
<reference evidence="11" key="1">
    <citation type="submission" date="2018-01" db="EMBL/GenBank/DDBJ databases">
        <authorList>
            <person name="Regsiter A."/>
            <person name="William W."/>
        </authorList>
    </citation>
    <scope>NUCLEOTIDE SEQUENCE</scope>
    <source>
        <strain evidence="11">TRIP AH-1</strain>
    </source>
</reference>
<dbReference type="CDD" id="cd00009">
    <property type="entry name" value="AAA"/>
    <property type="match status" value="1"/>
</dbReference>
<feature type="domain" description="Response regulatory" evidence="10">
    <location>
        <begin position="3"/>
        <end position="117"/>
    </location>
</feature>
<dbReference type="InterPro" id="IPR011006">
    <property type="entry name" value="CheY-like_superfamily"/>
</dbReference>
<dbReference type="PANTHER" id="PTHR32071:SF57">
    <property type="entry name" value="C4-DICARBOXYLATE TRANSPORT TRANSCRIPTIONAL REGULATORY PROTEIN DCTD"/>
    <property type="match status" value="1"/>
</dbReference>
<dbReference type="GO" id="GO:0043565">
    <property type="term" value="F:sequence-specific DNA binding"/>
    <property type="evidence" value="ECO:0007669"/>
    <property type="project" value="InterPro"/>
</dbReference>
<keyword evidence="7" id="KW-0804">Transcription</keyword>
<sequence>METILIVDDEKNYLVVLEALLSPEGFEVVTCSSATDALGIVRNSDLDLVVADMKMPGMTGMELLEACKKIKPEVPVIIMTAYGTIETAVEAMKKHAYDYITKPFQNEQLKLTVKKSLENYRLIKENRLLNAALKDRFRHGNIIGKSKAMLKIYDIIDKVAQSKASVLVSGPSGTGKELIAKAIHYTGQRKDLPFVSINCGALTETLLESELFGHERGAFTGAVTMKKGRFELADGGTLFLDEVGEMTPALQVKLLRVLQEMEFERVGGTRTIKVDVRIISASNRNLKEDIANNLFREDLFYRLNVINIDVPSLKERTDDIALLVKHFLDKYTGDDKKIQLNPDVWKAFYSYSWPGNVRELENVIERAVVLCSGGEITLEDLPREICPSETELDVDRLIPANVSLPKALEQIEERLIRNALVRANNVQSHAARALGITKSLMQHKMRKYNITF</sequence>
<keyword evidence="1 8" id="KW-0597">Phosphoprotein</keyword>
<dbReference type="Gene3D" id="1.10.8.60">
    <property type="match status" value="1"/>
</dbReference>
<dbReference type="Gene3D" id="1.10.10.60">
    <property type="entry name" value="Homeodomain-like"/>
    <property type="match status" value="1"/>
</dbReference>